<keyword evidence="1" id="KW-0812">Transmembrane</keyword>
<dbReference type="Proteomes" id="UP001235269">
    <property type="component" value="Unassembled WGS sequence"/>
</dbReference>
<feature type="transmembrane region" description="Helical" evidence="1">
    <location>
        <begin position="357"/>
        <end position="378"/>
    </location>
</feature>
<reference evidence="2 3" key="1">
    <citation type="submission" date="2023-07" db="EMBL/GenBank/DDBJ databases">
        <title>Genomic Encyclopedia of Type Strains, Phase IV (KMG-IV): sequencing the most valuable type-strain genomes for metagenomic binning, comparative biology and taxonomic classification.</title>
        <authorList>
            <person name="Goeker M."/>
        </authorList>
    </citation>
    <scope>NUCLEOTIDE SEQUENCE [LARGE SCALE GENOMIC DNA]</scope>
    <source>
        <strain evidence="2 3">DSM 100301</strain>
    </source>
</reference>
<feature type="transmembrane region" description="Helical" evidence="1">
    <location>
        <begin position="981"/>
        <end position="1007"/>
    </location>
</feature>
<gene>
    <name evidence="2" type="ORF">QO005_004114</name>
</gene>
<dbReference type="Gene3D" id="3.30.70.1440">
    <property type="entry name" value="Multidrug efflux transporter AcrB pore domain"/>
    <property type="match status" value="1"/>
</dbReference>
<evidence type="ECO:0000313" key="2">
    <source>
        <dbReference type="EMBL" id="MDQ0457756.1"/>
    </source>
</evidence>
<feature type="transmembrane region" description="Helical" evidence="1">
    <location>
        <begin position="903"/>
        <end position="928"/>
    </location>
</feature>
<feature type="transmembrane region" description="Helical" evidence="1">
    <location>
        <begin position="331"/>
        <end position="350"/>
    </location>
</feature>
<dbReference type="PRINTS" id="PR00702">
    <property type="entry name" value="ACRIFLAVINRP"/>
</dbReference>
<dbReference type="PANTHER" id="PTHR32063:SF21">
    <property type="entry name" value="MULTIDRUG RESISTANCE PROTEIN MDTB"/>
    <property type="match status" value="1"/>
</dbReference>
<keyword evidence="3" id="KW-1185">Reference proteome</keyword>
<feature type="transmembrane region" description="Helical" evidence="1">
    <location>
        <begin position="460"/>
        <end position="483"/>
    </location>
</feature>
<organism evidence="2 3">
    <name type="scientific">Rhizobium paknamense</name>
    <dbReference type="NCBI Taxonomy" id="1206817"/>
    <lineage>
        <taxon>Bacteria</taxon>
        <taxon>Pseudomonadati</taxon>
        <taxon>Pseudomonadota</taxon>
        <taxon>Alphaproteobacteria</taxon>
        <taxon>Hyphomicrobiales</taxon>
        <taxon>Rhizobiaceae</taxon>
        <taxon>Rhizobium/Agrobacterium group</taxon>
        <taxon>Rhizobium</taxon>
    </lineage>
</organism>
<dbReference type="PROSITE" id="PS51257">
    <property type="entry name" value="PROKAR_LIPOPROTEIN"/>
    <property type="match status" value="1"/>
</dbReference>
<dbReference type="Pfam" id="PF00873">
    <property type="entry name" value="ACR_tran"/>
    <property type="match status" value="1"/>
</dbReference>
<dbReference type="Gene3D" id="3.30.2090.10">
    <property type="entry name" value="Multidrug efflux transporter AcrB TolC docking domain, DN and DC subdomains"/>
    <property type="match status" value="2"/>
</dbReference>
<feature type="transmembrane region" description="Helical" evidence="1">
    <location>
        <begin position="429"/>
        <end position="448"/>
    </location>
</feature>
<comment type="caution">
    <text evidence="2">The sequence shown here is derived from an EMBL/GenBank/DDBJ whole genome shotgun (WGS) entry which is preliminary data.</text>
</comment>
<sequence>MSFFIERPVATTLIAIGIVVLGCLAYVRLPVAALPTVDLPTIVVRATLPGASPETMASTVATPLERQLGTIAGLTELTSVNAQGSSTIVAQFSLDRDVDGAAQDVQAAISAAEADLPTEMPQAPIYIKANPNVYPVLILALTSDTMSVSDIYDHAETVLRQRLSRIDGVGRVELSGSAKPAVRVNLDPAQMAARGLSAEDVRKALVAATVNQPLGRLDTAGQSFIISADTQVMGAEAYRHLIIAERDGAPVRLSDIADVADSVTDSRQASWWKDKPAVLVEILKRPGANITATVADIRQALQQTQRWLPASIDVHIASDQTRFIEAGLAEMQTTLLLTAALVIGVVGIFLRRFWATAIPTLTIPVTLGGTLALMYPAGFGLDNLSIMALIVAVSFIVDDTIVMIENIVRLIDEGKTPLEAAHQGLSEMMFTIVSLTAALLSALIPVLFMPDVVGRFFQEFGATLAFAIVLSAIVSMTMTPMLCARFLPASPPQEKAPGLFERSLGLLTRAYGRSLSLALQRPRLTLLTLLLLLIGSLFMFSAIPKGLLPTQDTGVIRGITAAPADVSFEAMRQRQQAVAKVILADPDVNALTSSVGIGLLNALNTGTLRIDLKPLGERKVPTSTVIDRLRPKLQAVGGMETFLSQVDTVAVGGRVGRGRYQYTLQGADFSKLLHWAEVMRARLDTMPQLVNIGSDQDDSGLTAMLGIDRSSAARLGVSVSAIDQTLYDAFGQRQITTLYTASNQYKLVLGLDPQKGQTPEVFRDLYVPGSDGVPVRLSSVTETRPGTSPVQVSHQSQVPAITLSFDTKAGVSIEQAMDLIEASARDAQLPPDIRGVFAGSAKTSQESIAKQSWLLLGAILAIYGLLGVLYESFAHPLTILSTIPSAAIGAIATLLVTGTEFSFVAVIGMMLLIGIVMKNAILMVDVALTAMREQGVSAREAMEEAAVLRFRPILMTTLAAILGAVPLAIGGRIGSELYEPLGLSIVGGLLVSQLVTIYTTPTVFLAIDSLSRRLRGRRQVLAAAES</sequence>
<dbReference type="InterPro" id="IPR027463">
    <property type="entry name" value="AcrB_DN_DC_subdom"/>
</dbReference>
<accession>A0ABU0IHL5</accession>
<dbReference type="SUPFAM" id="SSF82693">
    <property type="entry name" value="Multidrug efflux transporter AcrB pore domain, PN1, PN2, PC1 and PC2 subdomains"/>
    <property type="match status" value="3"/>
</dbReference>
<proteinExistence type="predicted"/>
<dbReference type="SUPFAM" id="SSF82714">
    <property type="entry name" value="Multidrug efflux transporter AcrB TolC docking domain, DN and DC subdomains"/>
    <property type="match status" value="2"/>
</dbReference>
<dbReference type="Gene3D" id="3.30.70.1430">
    <property type="entry name" value="Multidrug efflux transporter AcrB pore domain"/>
    <property type="match status" value="2"/>
</dbReference>
<dbReference type="RefSeq" id="WP_307159860.1">
    <property type="nucleotide sequence ID" value="NZ_JAUSWH010000018.1"/>
</dbReference>
<dbReference type="Gene3D" id="3.30.70.1320">
    <property type="entry name" value="Multidrug efflux transporter AcrB pore domain like"/>
    <property type="match status" value="1"/>
</dbReference>
<name>A0ABU0IHL5_9HYPH</name>
<keyword evidence="1" id="KW-0472">Membrane</keyword>
<dbReference type="Gene3D" id="1.20.1640.10">
    <property type="entry name" value="Multidrug efflux transporter AcrB transmembrane domain"/>
    <property type="match status" value="2"/>
</dbReference>
<keyword evidence="1" id="KW-1133">Transmembrane helix</keyword>
<feature type="transmembrane region" description="Helical" evidence="1">
    <location>
        <begin position="948"/>
        <end position="969"/>
    </location>
</feature>
<protein>
    <submittedName>
        <fullName evidence="2">Multidrug efflux pump</fullName>
    </submittedName>
</protein>
<feature type="transmembrane region" description="Helical" evidence="1">
    <location>
        <begin position="524"/>
        <end position="543"/>
    </location>
</feature>
<evidence type="ECO:0000256" key="1">
    <source>
        <dbReference type="SAM" id="Phobius"/>
    </source>
</evidence>
<dbReference type="InterPro" id="IPR001036">
    <property type="entry name" value="Acrflvin-R"/>
</dbReference>
<evidence type="ECO:0000313" key="3">
    <source>
        <dbReference type="Proteomes" id="UP001235269"/>
    </source>
</evidence>
<feature type="transmembrane region" description="Helical" evidence="1">
    <location>
        <begin position="852"/>
        <end position="870"/>
    </location>
</feature>
<dbReference type="SUPFAM" id="SSF82866">
    <property type="entry name" value="Multidrug efflux transporter AcrB transmembrane domain"/>
    <property type="match status" value="2"/>
</dbReference>
<dbReference type="PANTHER" id="PTHR32063">
    <property type="match status" value="1"/>
</dbReference>
<dbReference type="EMBL" id="JAUSWH010000018">
    <property type="protein sequence ID" value="MDQ0457756.1"/>
    <property type="molecule type" value="Genomic_DNA"/>
</dbReference>